<dbReference type="Gene3D" id="1.10.150.320">
    <property type="entry name" value="Photosystem II 12 kDa extrinsic protein"/>
    <property type="match status" value="1"/>
</dbReference>
<dbReference type="PANTHER" id="PTHR21180">
    <property type="entry name" value="ENDONUCLEASE/EXONUCLEASE/PHOSPHATASE FAMILY DOMAIN-CONTAINING PROTEIN 1"/>
    <property type="match status" value="1"/>
</dbReference>
<feature type="transmembrane region" description="Helical" evidence="1">
    <location>
        <begin position="15"/>
        <end position="34"/>
    </location>
</feature>
<dbReference type="SUPFAM" id="SSF81585">
    <property type="entry name" value="PsbU/PolX domain-like"/>
    <property type="match status" value="1"/>
</dbReference>
<evidence type="ECO:0000313" key="3">
    <source>
        <dbReference type="EMBL" id="OGM70595.1"/>
    </source>
</evidence>
<protein>
    <recommendedName>
        <fullName evidence="2">Soluble ligand binding domain-containing protein</fullName>
    </recommendedName>
</protein>
<gene>
    <name evidence="3" type="ORF">A2975_00070</name>
</gene>
<dbReference type="GO" id="GO:0015628">
    <property type="term" value="P:protein secretion by the type II secretion system"/>
    <property type="evidence" value="ECO:0007669"/>
    <property type="project" value="TreeGrafter"/>
</dbReference>
<keyword evidence="1" id="KW-0812">Transmembrane</keyword>
<dbReference type="EMBL" id="MGHL01000003">
    <property type="protein sequence ID" value="OGM70595.1"/>
    <property type="molecule type" value="Genomic_DNA"/>
</dbReference>
<keyword evidence="1" id="KW-1133">Transmembrane helix</keyword>
<dbReference type="InterPro" id="IPR019554">
    <property type="entry name" value="Soluble_ligand-bd"/>
</dbReference>
<dbReference type="GO" id="GO:0015627">
    <property type="term" value="C:type II protein secretion system complex"/>
    <property type="evidence" value="ECO:0007669"/>
    <property type="project" value="TreeGrafter"/>
</dbReference>
<dbReference type="Pfam" id="PF10531">
    <property type="entry name" value="SLBB"/>
    <property type="match status" value="1"/>
</dbReference>
<comment type="caution">
    <text evidence="3">The sequence shown here is derived from an EMBL/GenBank/DDBJ whole genome shotgun (WGS) entry which is preliminary data.</text>
</comment>
<dbReference type="Pfam" id="PF12836">
    <property type="entry name" value="HHH_3"/>
    <property type="match status" value="1"/>
</dbReference>
<proteinExistence type="predicted"/>
<reference evidence="3 4" key="1">
    <citation type="journal article" date="2016" name="Nat. Commun.">
        <title>Thousands of microbial genomes shed light on interconnected biogeochemical processes in an aquifer system.</title>
        <authorList>
            <person name="Anantharaman K."/>
            <person name="Brown C.T."/>
            <person name="Hug L.A."/>
            <person name="Sharon I."/>
            <person name="Castelle C.J."/>
            <person name="Probst A.J."/>
            <person name="Thomas B.C."/>
            <person name="Singh A."/>
            <person name="Wilkins M.J."/>
            <person name="Karaoz U."/>
            <person name="Brodie E.L."/>
            <person name="Williams K.H."/>
            <person name="Hubbard S.S."/>
            <person name="Banfield J.F."/>
        </authorList>
    </citation>
    <scope>NUCLEOTIDE SEQUENCE [LARGE SCALE GENOMIC DNA]</scope>
</reference>
<evidence type="ECO:0000259" key="2">
    <source>
        <dbReference type="Pfam" id="PF10531"/>
    </source>
</evidence>
<organism evidence="3 4">
    <name type="scientific">Candidatus Woesebacteria bacterium RIFCSPLOWO2_01_FULL_44_14</name>
    <dbReference type="NCBI Taxonomy" id="1802525"/>
    <lineage>
        <taxon>Bacteria</taxon>
        <taxon>Candidatus Woeseibacteriota</taxon>
    </lineage>
</organism>
<dbReference type="AlphaFoldDB" id="A0A1F8C4K6"/>
<accession>A0A1F8C4K6</accession>
<dbReference type="Proteomes" id="UP000178429">
    <property type="component" value="Unassembled WGS sequence"/>
</dbReference>
<name>A0A1F8C4K6_9BACT</name>
<evidence type="ECO:0000256" key="1">
    <source>
        <dbReference type="SAM" id="Phobius"/>
    </source>
</evidence>
<dbReference type="InterPro" id="IPR051675">
    <property type="entry name" value="Endo/Exo/Phosphatase_dom_1"/>
</dbReference>
<dbReference type="PANTHER" id="PTHR21180:SF32">
    <property type="entry name" value="ENDONUCLEASE_EXONUCLEASE_PHOSPHATASE FAMILY DOMAIN-CONTAINING PROTEIN 1"/>
    <property type="match status" value="1"/>
</dbReference>
<evidence type="ECO:0000313" key="4">
    <source>
        <dbReference type="Proteomes" id="UP000178429"/>
    </source>
</evidence>
<keyword evidence="1" id="KW-0472">Membrane</keyword>
<dbReference type="STRING" id="1802525.A2975_00070"/>
<feature type="domain" description="Soluble ligand binding" evidence="2">
    <location>
        <begin position="62"/>
        <end position="100"/>
    </location>
</feature>
<sequence length="210" mass="22596">MYQEKLLTLLFKFRWQIAFLLVGVSLIGLGIVFTKNSGGVLSDKVEVLESATEGQNKNDEIVVEVSGAVENPGVYKLSDNSRIEDALIAAGGVSADADRDWMEKVINRAAKITDGQKIYIAAVGEQTGALSASIGGGNQSGSSTNLASSSKLVNVNTASQNQLESLWGIGPVTAQNIIEQRPYSSVQELLDKKILKSNVYERNKDILTVY</sequence>